<dbReference type="Proteomes" id="UP000032352">
    <property type="component" value="Chromosome"/>
</dbReference>
<reference evidence="3 4" key="2">
    <citation type="journal article" date="2022" name="Mar. Drugs">
        <title>Bioassay-Guided Fractionation Leads to the Detection of Cholic Acid Generated by the Rare Thalassomonas sp.</title>
        <authorList>
            <person name="Pheiffer F."/>
            <person name="Schneider Y.K."/>
            <person name="Hansen E.H."/>
            <person name="Andersen J.H."/>
            <person name="Isaksson J."/>
            <person name="Busche T."/>
            <person name="R C."/>
            <person name="Kalinowski J."/>
            <person name="Zyl L.V."/>
            <person name="Trindade M."/>
        </authorList>
    </citation>
    <scope>NUCLEOTIDE SEQUENCE [LARGE SCALE GENOMIC DNA]</scope>
    <source>
        <strain evidence="3 4">XOM25</strain>
    </source>
</reference>
<dbReference type="InterPro" id="IPR033900">
    <property type="entry name" value="Gram_neg_porin_domain"/>
</dbReference>
<reference evidence="3 4" key="1">
    <citation type="journal article" date="2015" name="Genome Announc.">
        <title>Draft Genome Sequences of Marine Isolates of Thalassomonas viridans and Thalassomonas actiniarum.</title>
        <authorList>
            <person name="Olonade I."/>
            <person name="van Zyl L.J."/>
            <person name="Trindade M."/>
        </authorList>
    </citation>
    <scope>NUCLEOTIDE SEQUENCE [LARGE SCALE GENOMIC DNA]</scope>
    <source>
        <strain evidence="3 4">XOM25</strain>
    </source>
</reference>
<keyword evidence="1" id="KW-0732">Signal</keyword>
<feature type="domain" description="Porin" evidence="2">
    <location>
        <begin position="190"/>
        <end position="323"/>
    </location>
</feature>
<gene>
    <name evidence="3" type="ORF">SG34_014395</name>
</gene>
<dbReference type="GO" id="GO:0016020">
    <property type="term" value="C:membrane"/>
    <property type="evidence" value="ECO:0007669"/>
    <property type="project" value="InterPro"/>
</dbReference>
<proteinExistence type="predicted"/>
<dbReference type="InterPro" id="IPR023614">
    <property type="entry name" value="Porin_dom_sf"/>
</dbReference>
<dbReference type="SUPFAM" id="SSF56935">
    <property type="entry name" value="Porins"/>
    <property type="match status" value="1"/>
</dbReference>
<dbReference type="Gene3D" id="2.40.160.10">
    <property type="entry name" value="Porin"/>
    <property type="match status" value="1"/>
</dbReference>
<dbReference type="GO" id="GO:0015288">
    <property type="term" value="F:porin activity"/>
    <property type="evidence" value="ECO:0007669"/>
    <property type="project" value="InterPro"/>
</dbReference>
<accession>A0AAE9Z8E9</accession>
<feature type="signal peptide" evidence="1">
    <location>
        <begin position="1"/>
        <end position="28"/>
    </location>
</feature>
<evidence type="ECO:0000256" key="1">
    <source>
        <dbReference type="SAM" id="SignalP"/>
    </source>
</evidence>
<dbReference type="AlphaFoldDB" id="A0AAE9Z8E9"/>
<name>A0AAE9Z8E9_9GAMM</name>
<dbReference type="EMBL" id="CP059733">
    <property type="protein sequence ID" value="WDE07970.1"/>
    <property type="molecule type" value="Genomic_DNA"/>
</dbReference>
<keyword evidence="4" id="KW-1185">Reference proteome</keyword>
<sequence>MNMHITLPVLRPRAMLWLIFACLLPAQAAAEPYFAVREGLKCSACHTNITGGGQRTDFGFVYPQTLLPAGKSTFSPKLNDHLLIGGNIRSRYGYTRFDDAEPVAGSSTEPLDFDNTSSFEVTNGTLYIGAQFTPDLLFYLDQQVAPEGGRTREAAVIWKNLSGGSYIKAGKFFLPYGLRLEDDGAFIREVTGFNFDNSDIGLEVGIEPGDFSFSLGITNGTQGSGENNKDKQVSFVGSYIQRSYRLGVSYSTNEAPNRQKSTSYNVFAGFNWRDFTLLGEVDWIENENGDQQTDMIATLFEINYLFNKRTNLKFTYEYLDPDDDIDENERVRGSVVGEYFLNRFSQLRTGIRIYDAIPQNALWNQDRFFLELHLFY</sequence>
<feature type="chain" id="PRO_5042284880" evidence="1">
    <location>
        <begin position="29"/>
        <end position="376"/>
    </location>
</feature>
<evidence type="ECO:0000313" key="4">
    <source>
        <dbReference type="Proteomes" id="UP000032352"/>
    </source>
</evidence>
<dbReference type="KEGG" id="tvd:SG34_014395"/>
<dbReference type="RefSeq" id="WP_152647193.1">
    <property type="nucleotide sequence ID" value="NZ_CP059733.1"/>
</dbReference>
<organism evidence="3 4">
    <name type="scientific">Thalassomonas viridans</name>
    <dbReference type="NCBI Taxonomy" id="137584"/>
    <lineage>
        <taxon>Bacteria</taxon>
        <taxon>Pseudomonadati</taxon>
        <taxon>Pseudomonadota</taxon>
        <taxon>Gammaproteobacteria</taxon>
        <taxon>Alteromonadales</taxon>
        <taxon>Colwelliaceae</taxon>
        <taxon>Thalassomonas</taxon>
    </lineage>
</organism>
<dbReference type="Pfam" id="PF13609">
    <property type="entry name" value="Porin_4"/>
    <property type="match status" value="1"/>
</dbReference>
<evidence type="ECO:0000259" key="2">
    <source>
        <dbReference type="Pfam" id="PF13609"/>
    </source>
</evidence>
<evidence type="ECO:0000313" key="3">
    <source>
        <dbReference type="EMBL" id="WDE07970.1"/>
    </source>
</evidence>
<protein>
    <submittedName>
        <fullName evidence="3">Porin</fullName>
    </submittedName>
</protein>